<evidence type="ECO:0000313" key="2">
    <source>
        <dbReference type="EMBL" id="GIM71172.1"/>
    </source>
</evidence>
<reference evidence="2" key="1">
    <citation type="submission" date="2021-03" db="EMBL/GenBank/DDBJ databases">
        <title>Whole genome shotgun sequence of Actinoplanes auranticolor NBRC 12245.</title>
        <authorList>
            <person name="Komaki H."/>
            <person name="Tamura T."/>
        </authorList>
    </citation>
    <scope>NUCLEOTIDE SEQUENCE</scope>
    <source>
        <strain evidence="2">NBRC 12245</strain>
    </source>
</reference>
<dbReference type="RefSeq" id="WP_212990468.1">
    <property type="nucleotide sequence ID" value="NZ_BAABEA010000052.1"/>
</dbReference>
<keyword evidence="1" id="KW-1133">Transmembrane helix</keyword>
<name>A0A919VPI4_9ACTN</name>
<sequence length="253" mass="26837">MPDDLDDLARELRALATHLDVPPAADQRAAVRARLARPAPRRRWFPAVAVRPLPGRRWIVAVVAALIALVAGIAPARAAVVDAVGGLLRIAGIEVRQEPAPGGLPADPSPLPSVRTGSLEDARRVALFPVLVPDELGGPERVDLGDPDPSGAPRVVTLVYRGGAVRLDEFDGRVGPSFFKSAPEARWTDVAGADAIWLPQPHPVTYVGRDGVERTATARLAGPTLIWTSGGLTYRLEGLADLEEARTVAVSLR</sequence>
<dbReference type="AlphaFoldDB" id="A0A919VPI4"/>
<keyword evidence="1" id="KW-0472">Membrane</keyword>
<feature type="transmembrane region" description="Helical" evidence="1">
    <location>
        <begin position="58"/>
        <end position="80"/>
    </location>
</feature>
<gene>
    <name evidence="2" type="ORF">Aau02nite_44660</name>
</gene>
<keyword evidence="3" id="KW-1185">Reference proteome</keyword>
<dbReference type="EMBL" id="BOQL01000036">
    <property type="protein sequence ID" value="GIM71172.1"/>
    <property type="molecule type" value="Genomic_DNA"/>
</dbReference>
<dbReference type="Proteomes" id="UP000681340">
    <property type="component" value="Unassembled WGS sequence"/>
</dbReference>
<keyword evidence="1" id="KW-0812">Transmembrane</keyword>
<protein>
    <recommendedName>
        <fullName evidence="4">DUF4367 domain-containing protein</fullName>
    </recommendedName>
</protein>
<proteinExistence type="predicted"/>
<evidence type="ECO:0000313" key="3">
    <source>
        <dbReference type="Proteomes" id="UP000681340"/>
    </source>
</evidence>
<evidence type="ECO:0000256" key="1">
    <source>
        <dbReference type="SAM" id="Phobius"/>
    </source>
</evidence>
<comment type="caution">
    <text evidence="2">The sequence shown here is derived from an EMBL/GenBank/DDBJ whole genome shotgun (WGS) entry which is preliminary data.</text>
</comment>
<organism evidence="2 3">
    <name type="scientific">Actinoplanes auranticolor</name>
    <dbReference type="NCBI Taxonomy" id="47988"/>
    <lineage>
        <taxon>Bacteria</taxon>
        <taxon>Bacillati</taxon>
        <taxon>Actinomycetota</taxon>
        <taxon>Actinomycetes</taxon>
        <taxon>Micromonosporales</taxon>
        <taxon>Micromonosporaceae</taxon>
        <taxon>Actinoplanes</taxon>
    </lineage>
</organism>
<accession>A0A919VPI4</accession>
<evidence type="ECO:0008006" key="4">
    <source>
        <dbReference type="Google" id="ProtNLM"/>
    </source>
</evidence>